<protein>
    <submittedName>
        <fullName evidence="1">Class I SAM-dependent methyltransferase</fullName>
    </submittedName>
</protein>
<dbReference type="Pfam" id="PF02353">
    <property type="entry name" value="CMAS"/>
    <property type="match status" value="1"/>
</dbReference>
<dbReference type="PANTHER" id="PTHR43832">
    <property type="match status" value="1"/>
</dbReference>
<keyword evidence="1" id="KW-0808">Transferase</keyword>
<dbReference type="KEGG" id="scor:J3U87_21500"/>
<reference evidence="1" key="1">
    <citation type="submission" date="2021-03" db="EMBL/GenBank/DDBJ databases">
        <title>Acanthopleuribacteraceae sp. M133.</title>
        <authorList>
            <person name="Wang G."/>
        </authorList>
    </citation>
    <scope>NUCLEOTIDE SEQUENCE</scope>
    <source>
        <strain evidence="1">M133</strain>
    </source>
</reference>
<dbReference type="EMBL" id="CP071793">
    <property type="protein sequence ID" value="QTD48170.1"/>
    <property type="molecule type" value="Genomic_DNA"/>
</dbReference>
<evidence type="ECO:0000313" key="2">
    <source>
        <dbReference type="Proteomes" id="UP000663929"/>
    </source>
</evidence>
<dbReference type="Proteomes" id="UP000663929">
    <property type="component" value="Chromosome"/>
</dbReference>
<sequence>MLTSALERNLLPDMLIRFGIRRLLRSRLAELGEGGLEAAQMRFGDLVTRLRREPIAVATETANDQHYELPPRFFERVLGAQLKYSCGYWEPWTTSLDQAERRMLDLTCQRAELGDGMRILELGCGWGSLTLYMAERFPGSRITAVSNSHTQRAFIQQRAHCQGLSNVEILTCDMNDFEPSGPYDRVVSVEMFEHMRNYERLLAKVSAALREDGKLFVHIFAHREHAYLFEVRDETDWMAQYFFTGGIMPSDHLLLYFADDFGIEDHWRVDGRHYEKTANAWLANMDAHRDEILPLFEETYGESEATRWWAYWRTFFMSCAELWGFRGGNEWFVSHYRFRKTG</sequence>
<dbReference type="CDD" id="cd02440">
    <property type="entry name" value="AdoMet_MTases"/>
    <property type="match status" value="1"/>
</dbReference>
<proteinExistence type="predicted"/>
<dbReference type="AlphaFoldDB" id="A0A8A4TF53"/>
<dbReference type="GO" id="GO:0008168">
    <property type="term" value="F:methyltransferase activity"/>
    <property type="evidence" value="ECO:0007669"/>
    <property type="project" value="UniProtKB-KW"/>
</dbReference>
<keyword evidence="2" id="KW-1185">Reference proteome</keyword>
<accession>A0A8A4TF53</accession>
<evidence type="ECO:0000313" key="1">
    <source>
        <dbReference type="EMBL" id="QTD48170.1"/>
    </source>
</evidence>
<dbReference type="Gene3D" id="3.40.50.150">
    <property type="entry name" value="Vaccinia Virus protein VP39"/>
    <property type="match status" value="1"/>
</dbReference>
<dbReference type="InterPro" id="IPR029063">
    <property type="entry name" value="SAM-dependent_MTases_sf"/>
</dbReference>
<dbReference type="PANTHER" id="PTHR43832:SF1">
    <property type="entry name" value="S-ADENOSYL-L-METHIONINE-DEPENDENT METHYLTRANSFERASES SUPERFAMILY PROTEIN"/>
    <property type="match status" value="1"/>
</dbReference>
<organism evidence="1 2">
    <name type="scientific">Sulfidibacter corallicola</name>
    <dbReference type="NCBI Taxonomy" id="2818388"/>
    <lineage>
        <taxon>Bacteria</taxon>
        <taxon>Pseudomonadati</taxon>
        <taxon>Acidobacteriota</taxon>
        <taxon>Holophagae</taxon>
        <taxon>Acanthopleuribacterales</taxon>
        <taxon>Acanthopleuribacteraceae</taxon>
        <taxon>Sulfidibacter</taxon>
    </lineage>
</organism>
<dbReference type="FunFam" id="3.40.50.150:FF:000554">
    <property type="entry name" value="Cation-transporting ATPase"/>
    <property type="match status" value="1"/>
</dbReference>
<dbReference type="SUPFAM" id="SSF53335">
    <property type="entry name" value="S-adenosyl-L-methionine-dependent methyltransferases"/>
    <property type="match status" value="1"/>
</dbReference>
<dbReference type="GO" id="GO:0032259">
    <property type="term" value="P:methylation"/>
    <property type="evidence" value="ECO:0007669"/>
    <property type="project" value="UniProtKB-KW"/>
</dbReference>
<gene>
    <name evidence="1" type="ORF">J3U87_21500</name>
</gene>
<keyword evidence="1" id="KW-0489">Methyltransferase</keyword>
<name>A0A8A4TF53_SULCO</name>